<comment type="caution">
    <text evidence="3">The sequence shown here is derived from an EMBL/GenBank/DDBJ whole genome shotgun (WGS) entry which is preliminary data.</text>
</comment>
<evidence type="ECO:0000256" key="2">
    <source>
        <dbReference type="SAM" id="MobiDB-lite"/>
    </source>
</evidence>
<protein>
    <submittedName>
        <fullName evidence="3">Uncharacterized protein</fullName>
    </submittedName>
</protein>
<evidence type="ECO:0000313" key="3">
    <source>
        <dbReference type="EMBL" id="KAG0277399.1"/>
    </source>
</evidence>
<keyword evidence="1" id="KW-0175">Coiled coil</keyword>
<reference evidence="3" key="1">
    <citation type="journal article" date="2020" name="Fungal Divers.">
        <title>Resolving the Mortierellaceae phylogeny through synthesis of multi-gene phylogenetics and phylogenomics.</title>
        <authorList>
            <person name="Vandepol N."/>
            <person name="Liber J."/>
            <person name="Desiro A."/>
            <person name="Na H."/>
            <person name="Kennedy M."/>
            <person name="Barry K."/>
            <person name="Grigoriev I.V."/>
            <person name="Miller A.N."/>
            <person name="O'Donnell K."/>
            <person name="Stajich J.E."/>
            <person name="Bonito G."/>
        </authorList>
    </citation>
    <scope>NUCLEOTIDE SEQUENCE</scope>
    <source>
        <strain evidence="3">NRRL 28262</strain>
    </source>
</reference>
<feature type="non-terminal residue" evidence="3">
    <location>
        <position position="611"/>
    </location>
</feature>
<dbReference type="EMBL" id="JAAAIL010000279">
    <property type="protein sequence ID" value="KAG0277399.1"/>
    <property type="molecule type" value="Genomic_DNA"/>
</dbReference>
<proteinExistence type="predicted"/>
<evidence type="ECO:0000256" key="1">
    <source>
        <dbReference type="SAM" id="Coils"/>
    </source>
</evidence>
<feature type="coiled-coil region" evidence="1">
    <location>
        <begin position="248"/>
        <end position="341"/>
    </location>
</feature>
<name>A0AAD4DIJ7_9FUNG</name>
<accession>A0AAD4DIJ7</accession>
<dbReference type="AlphaFoldDB" id="A0AAD4DIJ7"/>
<gene>
    <name evidence="3" type="ORF">BGZ95_006010</name>
</gene>
<dbReference type="Proteomes" id="UP001194580">
    <property type="component" value="Unassembled WGS sequence"/>
</dbReference>
<feature type="coiled-coil region" evidence="1">
    <location>
        <begin position="426"/>
        <end position="506"/>
    </location>
</feature>
<feature type="region of interest" description="Disordered" evidence="2">
    <location>
        <begin position="51"/>
        <end position="90"/>
    </location>
</feature>
<keyword evidence="4" id="KW-1185">Reference proteome</keyword>
<feature type="compositionally biased region" description="Basic residues" evidence="2">
    <location>
        <begin position="60"/>
        <end position="69"/>
    </location>
</feature>
<feature type="coiled-coil region" evidence="1">
    <location>
        <begin position="366"/>
        <end position="400"/>
    </location>
</feature>
<sequence length="611" mass="66482">MENIVSPTTIALGVAVAGAGAVYVYQNVVDPQTKQQRTVLAEQAQKELLEEHAIQEAAKRGNKKPKKKPVQAARPKKVAEDNDANSADEVVDERVISSNPYELLNTTPVQPVSKKAAKKAAAAAAAAAKASSAPVTPVAPIIISAAVITPITASVNIDQAKVKEPKVSAKNAKAAASEAVNVDEPVKVAESIKVAKPVGVAESVKIAAASIKIAEPIQAKAVKEESKIVEKIVEKTVIIETMVPNKEFEALRSQLAAKEKEMEAAAAETQKAKTQMETLQQQLNAKADVVKAAKKAESRVQDLNAQIESFSYTNSLLVKELTAEKEKNKAIQEQAAQALEKSGRTKELEKQIQDFQDNRAQLGAGMEQMKEINLGLQQKLARVENDAKQMLHNVTDANHRTEAALRELNEIRHNCSMILTEKDTRITRLENECRSLESGLENSKFQVEQYANAVSHAEEVARSQAESFEADKHSLIEEIDILRSQLDREVEKVAKHVAEVKRVQDELKASSTKHDEHIKRVQDEYTATSNKLKERISALSTKESSFSAREAELSSNMAAAVEELTVVQEKFATAESGLAQLKTEVAAKIVELTAANEKVAKVENALTVAKK</sequence>
<organism evidence="3 4">
    <name type="scientific">Linnemannia exigua</name>
    <dbReference type="NCBI Taxonomy" id="604196"/>
    <lineage>
        <taxon>Eukaryota</taxon>
        <taxon>Fungi</taxon>
        <taxon>Fungi incertae sedis</taxon>
        <taxon>Mucoromycota</taxon>
        <taxon>Mortierellomycotina</taxon>
        <taxon>Mortierellomycetes</taxon>
        <taxon>Mortierellales</taxon>
        <taxon>Mortierellaceae</taxon>
        <taxon>Linnemannia</taxon>
    </lineage>
</organism>
<evidence type="ECO:0000313" key="4">
    <source>
        <dbReference type="Proteomes" id="UP001194580"/>
    </source>
</evidence>